<gene>
    <name evidence="3" type="ORF">FPZ44_19180</name>
</gene>
<dbReference type="GO" id="GO:0016491">
    <property type="term" value="F:oxidoreductase activity"/>
    <property type="evidence" value="ECO:0007669"/>
    <property type="project" value="InterPro"/>
</dbReference>
<sequence>MTQILLISGSPRKGSNSSKVVRHLQEQLVAAGATCNVFDLNTDKLPIYEYDQSQYELENVRKLVEQVHEADGFVICTPEYHGAMSGALKNALDFLSGKDFSGKPCAIAATAGGGKGGINALNNLRTVLRSLYVNALPHQIIADPNVFNEEGQVSEERTANGLGLLAEQLLAEVKLRKS</sequence>
<dbReference type="AlphaFoldDB" id="A0A559IKP4"/>
<reference evidence="3 4" key="1">
    <citation type="submission" date="2019-07" db="EMBL/GenBank/DDBJ databases">
        <authorList>
            <person name="Kim J."/>
        </authorList>
    </citation>
    <scope>NUCLEOTIDE SEQUENCE [LARGE SCALE GENOMIC DNA]</scope>
    <source>
        <strain evidence="3 4">N4</strain>
    </source>
</reference>
<comment type="similarity">
    <text evidence="1">Belongs to the azoreductase type 2 family.</text>
</comment>
<organism evidence="3 4">
    <name type="scientific">Paenibacillus agilis</name>
    <dbReference type="NCBI Taxonomy" id="3020863"/>
    <lineage>
        <taxon>Bacteria</taxon>
        <taxon>Bacillati</taxon>
        <taxon>Bacillota</taxon>
        <taxon>Bacilli</taxon>
        <taxon>Bacillales</taxon>
        <taxon>Paenibacillaceae</taxon>
        <taxon>Paenibacillus</taxon>
    </lineage>
</organism>
<comment type="caution">
    <text evidence="3">The sequence shown here is derived from an EMBL/GenBank/DDBJ whole genome shotgun (WGS) entry which is preliminary data.</text>
</comment>
<dbReference type="InterPro" id="IPR029039">
    <property type="entry name" value="Flavoprotein-like_sf"/>
</dbReference>
<accession>A0A559IKP4</accession>
<dbReference type="Proteomes" id="UP000318102">
    <property type="component" value="Unassembled WGS sequence"/>
</dbReference>
<dbReference type="GO" id="GO:0005829">
    <property type="term" value="C:cytosol"/>
    <property type="evidence" value="ECO:0007669"/>
    <property type="project" value="TreeGrafter"/>
</dbReference>
<protein>
    <submittedName>
        <fullName evidence="3">NAD(P)H-dependent oxidoreductase</fullName>
    </submittedName>
</protein>
<dbReference type="EMBL" id="VNJK01000003">
    <property type="protein sequence ID" value="TVX88043.1"/>
    <property type="molecule type" value="Genomic_DNA"/>
</dbReference>
<keyword evidence="4" id="KW-1185">Reference proteome</keyword>
<dbReference type="InterPro" id="IPR005025">
    <property type="entry name" value="FMN_Rdtase-like_dom"/>
</dbReference>
<dbReference type="GO" id="GO:0010181">
    <property type="term" value="F:FMN binding"/>
    <property type="evidence" value="ECO:0007669"/>
    <property type="project" value="TreeGrafter"/>
</dbReference>
<dbReference type="SUPFAM" id="SSF52218">
    <property type="entry name" value="Flavoproteins"/>
    <property type="match status" value="1"/>
</dbReference>
<dbReference type="Gene3D" id="3.40.50.360">
    <property type="match status" value="1"/>
</dbReference>
<dbReference type="PANTHER" id="PTHR30543:SF21">
    <property type="entry name" value="NAD(P)H-DEPENDENT FMN REDUCTASE LOT6"/>
    <property type="match status" value="1"/>
</dbReference>
<name>A0A559IKP4_9BACL</name>
<evidence type="ECO:0000313" key="4">
    <source>
        <dbReference type="Proteomes" id="UP000318102"/>
    </source>
</evidence>
<feature type="domain" description="NADPH-dependent FMN reductase-like" evidence="2">
    <location>
        <begin position="3"/>
        <end position="141"/>
    </location>
</feature>
<proteinExistence type="inferred from homology"/>
<dbReference type="OrthoDB" id="9790975at2"/>
<dbReference type="RefSeq" id="WP_144992847.1">
    <property type="nucleotide sequence ID" value="NZ_VNJK01000003.1"/>
</dbReference>
<dbReference type="PANTHER" id="PTHR30543">
    <property type="entry name" value="CHROMATE REDUCTASE"/>
    <property type="match status" value="1"/>
</dbReference>
<evidence type="ECO:0000259" key="2">
    <source>
        <dbReference type="Pfam" id="PF03358"/>
    </source>
</evidence>
<evidence type="ECO:0000313" key="3">
    <source>
        <dbReference type="EMBL" id="TVX88043.1"/>
    </source>
</evidence>
<dbReference type="Pfam" id="PF03358">
    <property type="entry name" value="FMN_red"/>
    <property type="match status" value="1"/>
</dbReference>
<dbReference type="InterPro" id="IPR050712">
    <property type="entry name" value="NAD(P)H-dep_reductase"/>
</dbReference>
<evidence type="ECO:0000256" key="1">
    <source>
        <dbReference type="ARBA" id="ARBA00009428"/>
    </source>
</evidence>